<dbReference type="Proteomes" id="UP000740413">
    <property type="component" value="Unassembled WGS sequence"/>
</dbReference>
<evidence type="ECO:0000313" key="4">
    <source>
        <dbReference type="Proteomes" id="UP000740413"/>
    </source>
</evidence>
<feature type="signal peptide" evidence="1">
    <location>
        <begin position="1"/>
        <end position="20"/>
    </location>
</feature>
<dbReference type="InterPro" id="IPR049279">
    <property type="entry name" value="DUF3108-like"/>
</dbReference>
<protein>
    <recommendedName>
        <fullName evidence="2">DUF3108 domain-containing protein</fullName>
    </recommendedName>
</protein>
<sequence>MKNPLLSTLLFFLFIGFAFGQDSCSKFYPLKEGSTFQYTNYDKKGKSDGTVNYTVSDVRSEGSASVATFDMKLTDKKGKEIFETNYSFSCEDGLVKIDYQSLFPSQMMQQYSEMGLEMDISGTDIELPNNLSEGQELNDANVTVSMSMSGINMNVSVDQTNRKVEKKESVTTSAGTFNCYLITEDNTTKTMGATIEMKSKLWLAEGVGMIKQESYKSNGNLISRSELSAYNE</sequence>
<organism evidence="3 4">
    <name type="scientific">Zobellia barbeyronii</name>
    <dbReference type="NCBI Taxonomy" id="2748009"/>
    <lineage>
        <taxon>Bacteria</taxon>
        <taxon>Pseudomonadati</taxon>
        <taxon>Bacteroidota</taxon>
        <taxon>Flavobacteriia</taxon>
        <taxon>Flavobacteriales</taxon>
        <taxon>Flavobacteriaceae</taxon>
        <taxon>Zobellia</taxon>
    </lineage>
</organism>
<dbReference type="Gene3D" id="2.40.360.20">
    <property type="match status" value="1"/>
</dbReference>
<proteinExistence type="predicted"/>
<evidence type="ECO:0000259" key="2">
    <source>
        <dbReference type="Pfam" id="PF21347"/>
    </source>
</evidence>
<dbReference type="EMBL" id="JACATN010000001">
    <property type="protein sequence ID" value="MBT2159624.1"/>
    <property type="molecule type" value="Genomic_DNA"/>
</dbReference>
<accession>A0ABS5W878</accession>
<comment type="caution">
    <text evidence="3">The sequence shown here is derived from an EMBL/GenBank/DDBJ whole genome shotgun (WGS) entry which is preliminary data.</text>
</comment>
<evidence type="ECO:0000313" key="3">
    <source>
        <dbReference type="EMBL" id="MBT2159624.1"/>
    </source>
</evidence>
<feature type="chain" id="PRO_5046744990" description="DUF3108 domain-containing protein" evidence="1">
    <location>
        <begin position="21"/>
        <end position="232"/>
    </location>
</feature>
<dbReference type="Pfam" id="PF21347">
    <property type="entry name" value="DUF3108_like"/>
    <property type="match status" value="1"/>
</dbReference>
<gene>
    <name evidence="3" type="ORF">HW347_00020</name>
</gene>
<reference evidence="4" key="1">
    <citation type="submission" date="2023-07" db="EMBL/GenBank/DDBJ databases">
        <title>Zobellia barbeyronii sp. nov., a new marine flavobacterium, isolated from green and red algae.</title>
        <authorList>
            <person name="Nedashkovskaya O.I."/>
            <person name="Otstavnykh N."/>
            <person name="Zhukova N."/>
            <person name="Guzev K."/>
            <person name="Chausova V."/>
            <person name="Tekutyeva L."/>
            <person name="Mikhailov V."/>
            <person name="Isaeva M."/>
        </authorList>
    </citation>
    <scope>NUCLEOTIDE SEQUENCE [LARGE SCALE GENOMIC DNA]</scope>
    <source>
        <strain evidence="4">KMM 6746</strain>
    </source>
</reference>
<dbReference type="RefSeq" id="WP_214609933.1">
    <property type="nucleotide sequence ID" value="NZ_JACATN010000001.1"/>
</dbReference>
<feature type="domain" description="DUF3108" evidence="2">
    <location>
        <begin position="31"/>
        <end position="227"/>
    </location>
</feature>
<keyword evidence="4" id="KW-1185">Reference proteome</keyword>
<evidence type="ECO:0000256" key="1">
    <source>
        <dbReference type="SAM" id="SignalP"/>
    </source>
</evidence>
<keyword evidence="1" id="KW-0732">Signal</keyword>
<name>A0ABS5W878_9FLAO</name>